<dbReference type="NCBIfam" id="TIGR04393">
    <property type="entry name" value="rpt_T5SS_PEPC"/>
    <property type="match status" value="4"/>
</dbReference>
<dbReference type="InterPro" id="IPR005546">
    <property type="entry name" value="Autotransporte_beta"/>
</dbReference>
<dbReference type="Pfam" id="PF03797">
    <property type="entry name" value="Autotransporter"/>
    <property type="match status" value="1"/>
</dbReference>
<dbReference type="SUPFAM" id="SSF103515">
    <property type="entry name" value="Autotransporter"/>
    <property type="match status" value="1"/>
</dbReference>
<dbReference type="SMART" id="SM00869">
    <property type="entry name" value="Autotransporter"/>
    <property type="match status" value="1"/>
</dbReference>
<dbReference type="EC" id="3.4.21.-" evidence="3"/>
<proteinExistence type="predicted"/>
<dbReference type="InterPro" id="IPR006315">
    <property type="entry name" value="OM_autotransptr_brl_dom"/>
</dbReference>
<evidence type="ECO:0000313" key="3">
    <source>
        <dbReference type="EMBL" id="SSW71046.1"/>
    </source>
</evidence>
<name>A0A446CT44_9BURK</name>
<dbReference type="RefSeq" id="WP_129243283.1">
    <property type="nucleotide sequence ID" value="NZ_UFQC01000027.1"/>
</dbReference>
<dbReference type="InterPro" id="IPR030895">
    <property type="entry name" value="T5SS_PEPC_rpt"/>
</dbReference>
<organism evidence="3 4">
    <name type="scientific">Achromobacter veterisilvae</name>
    <dbReference type="NCBI Taxonomy" id="2069367"/>
    <lineage>
        <taxon>Bacteria</taxon>
        <taxon>Pseudomonadati</taxon>
        <taxon>Pseudomonadota</taxon>
        <taxon>Betaproteobacteria</taxon>
        <taxon>Burkholderiales</taxon>
        <taxon>Alcaligenaceae</taxon>
        <taxon>Achromobacter</taxon>
    </lineage>
</organism>
<keyword evidence="1" id="KW-0732">Signal</keyword>
<dbReference type="InterPro" id="IPR036709">
    <property type="entry name" value="Autotransporte_beta_dom_sf"/>
</dbReference>
<keyword evidence="3" id="KW-0378">Hydrolase</keyword>
<dbReference type="InterPro" id="IPR013425">
    <property type="entry name" value="Autotrns_rpt"/>
</dbReference>
<evidence type="ECO:0000259" key="2">
    <source>
        <dbReference type="PROSITE" id="PS51208"/>
    </source>
</evidence>
<dbReference type="Proteomes" id="UP000289465">
    <property type="component" value="Unassembled WGS sequence"/>
</dbReference>
<dbReference type="GO" id="GO:0006508">
    <property type="term" value="P:proteolysis"/>
    <property type="evidence" value="ECO:0007669"/>
    <property type="project" value="UniProtKB-KW"/>
</dbReference>
<feature type="domain" description="Autotransporter" evidence="2">
    <location>
        <begin position="1142"/>
        <end position="1418"/>
    </location>
</feature>
<dbReference type="GO" id="GO:0008233">
    <property type="term" value="F:peptidase activity"/>
    <property type="evidence" value="ECO:0007669"/>
    <property type="project" value="UniProtKB-KW"/>
</dbReference>
<dbReference type="Pfam" id="PF13018">
    <property type="entry name" value="ESPR"/>
    <property type="match status" value="1"/>
</dbReference>
<dbReference type="PROSITE" id="PS51208">
    <property type="entry name" value="AUTOTRANSPORTER"/>
    <property type="match status" value="1"/>
</dbReference>
<dbReference type="NCBIfam" id="TIGR02601">
    <property type="entry name" value="autotrns_rpt"/>
    <property type="match status" value="2"/>
</dbReference>
<keyword evidence="3" id="KW-0645">Protease</keyword>
<dbReference type="InterPro" id="IPR024973">
    <property type="entry name" value="ESPR"/>
</dbReference>
<dbReference type="PANTHER" id="PTHR35037">
    <property type="entry name" value="C-TERMINAL REGION OF AIDA-LIKE PROTEIN"/>
    <property type="match status" value="1"/>
</dbReference>
<dbReference type="GO" id="GO:0019867">
    <property type="term" value="C:outer membrane"/>
    <property type="evidence" value="ECO:0007669"/>
    <property type="project" value="InterPro"/>
</dbReference>
<protein>
    <submittedName>
        <fullName evidence="3">Extracellular serine protease</fullName>
        <ecNumber evidence="3">3.4.21.-</ecNumber>
    </submittedName>
</protein>
<dbReference type="EMBL" id="UFQC01000027">
    <property type="protein sequence ID" value="SSW71046.1"/>
    <property type="molecule type" value="Genomic_DNA"/>
</dbReference>
<dbReference type="OrthoDB" id="5760545at2"/>
<dbReference type="NCBIfam" id="TIGR01414">
    <property type="entry name" value="autotrans_barl"/>
    <property type="match status" value="1"/>
</dbReference>
<evidence type="ECO:0000313" key="4">
    <source>
        <dbReference type="Proteomes" id="UP000289465"/>
    </source>
</evidence>
<sequence length="1418" mass="139899">MNHTYRIVFNRRTGLWQVASEHARGRGKSRSRAAVLAAVLAAAGGAPVSLAQAGILATGDVSPSSSADWNAPHDLIVGNTASGGLFIDPLGVAGLRSVSGWVGLTAGASGTVEVSGLGASWTLGGGLTIGASGSGTLTLANHGVISVGPGGAGIVELGRNSGAAGVLNIGSAPGTLAAPTVGVLDASAVHFGAGAGTLNFNSTGAAVFAPALVSSGPGPHQLNHYAGITQLEGDSSQFRGDTTVTGGTLQILNSLGTANGLIDAGPAAGATARVNVFTSGATWHQTGNLFVGRDGPGELSIFSSGTVSNQFGTVDAQQNGVAKVTVSHLGSLWVNTEALSVGSVGGLGIVSILSGGYVTSKDGYVGGQPNGNGIVTVSGQGSTWANSGDLMVGQLSGQGALNIEPGGAVSNRDSYVGRIGGSGTVVVSGAGATWNNAGALNLGFGLGPSGFGKAALTIAEGGVVNVGTLGAGVVSLAPDGLGGMLAAIGTTGTINIGADASGAAAGAGTLNAAAIEFGKGVATLNFNHTDTNYAFSTALMSAAGSGFEHRLNQVAGTTFLTGANGAFAGKTTVSGGRLVVMGALGGSAEVMGGTLQYGDGASGLAHSLAGDLKVSGAGGTLAVHGPATLTVAGDVGMADHTVLDITAGASGPVLRADTVTLGADVSFRLGGIYATSPSDTVLIDAGTAIHGDFASVSIGGFAGAVDYLTLHTRKSADNRQYLASYGLGWMAGNSLAHGTFTLTNPTDRFEVGVALADQAANAATGWDGRTLVKAGAGTLVLGGDNTYTGGTTIAGGTLQVDRDANLGAAAGGLALDGGTLATTASFDMSRPVTVTHSGGIDVAAGTTLGLAGTLSGSGELIKAGAGVLRLAGDSSGFTGRTVVNGGRLAVDGRLGGSFSVGAGGMLGGSGTIGAGAGSTVTVASGGTLSPGNSIGTLTIDGNLVIQNGARFVVESNPAGADADRVRVTGNATLNGGSVMHVGANGNYGLRSSYTIMEVGGTLSGRFDAVSSDFAFLTPSLGYDYGAGRVTLSLARNETVMALAGKTRNQRAAAGAIDSIGMAGGHGVYDAVVRLPDDKDLLRSSFDQLSGEIHASAKTVLLQDSRYVRDAMGERLRSAVGGVGAAAAPVLASAGNGVRLAPANARGPSTWVQGIGAWSRTGGDGNAARLKSSSGGFLMGADAPVSDAWRLGLMAGYSRTDFDVRDRASSGDSDNYHLGAYGGGQWGGLGLRGGVAYSWHGIATRRSAAMPGFSDRLKANYDGRTAQAFADLSYRIDTPTAAFEPFANLAYVNLRTDGYTESGGAAALHAKGQTTETAFATLGSRAMSSFELGRAQASAWGSLGWRHAFGDVLPLATQAFSAGESFTVAGVPIAKDSAVIEAGLDVQITPRAAFGLSYQGQLASSARDHGVRASLNVYF</sequence>
<dbReference type="Pfam" id="PF12951">
    <property type="entry name" value="PATR"/>
    <property type="match status" value="4"/>
</dbReference>
<evidence type="ECO:0000256" key="1">
    <source>
        <dbReference type="ARBA" id="ARBA00022729"/>
    </source>
</evidence>
<dbReference type="Gene3D" id="2.40.128.130">
    <property type="entry name" value="Autotransporter beta-domain"/>
    <property type="match status" value="1"/>
</dbReference>
<accession>A0A446CT44</accession>
<dbReference type="InterPro" id="IPR051551">
    <property type="entry name" value="Autotransporter_adhesion"/>
</dbReference>
<dbReference type="PANTHER" id="PTHR35037:SF3">
    <property type="entry name" value="C-TERMINAL REGION OF AIDA-LIKE PROTEIN"/>
    <property type="match status" value="1"/>
</dbReference>
<gene>
    <name evidence="3" type="ORF">AVE30378_04363</name>
</gene>
<reference evidence="3 4" key="1">
    <citation type="submission" date="2018-07" db="EMBL/GenBank/DDBJ databases">
        <authorList>
            <person name="Peeters C."/>
        </authorList>
    </citation>
    <scope>NUCLEOTIDE SEQUENCE [LARGE SCALE GENOMIC DNA]</scope>
    <source>
        <strain evidence="3 4">LMG 30378</strain>
    </source>
</reference>